<proteinExistence type="predicted"/>
<feature type="compositionally biased region" description="Basic and acidic residues" evidence="1">
    <location>
        <begin position="492"/>
        <end position="534"/>
    </location>
</feature>
<feature type="compositionally biased region" description="Basic and acidic residues" evidence="1">
    <location>
        <begin position="466"/>
        <end position="479"/>
    </location>
</feature>
<feature type="region of interest" description="Disordered" evidence="1">
    <location>
        <begin position="1"/>
        <end position="82"/>
    </location>
</feature>
<reference evidence="2" key="1">
    <citation type="submission" date="2022-11" db="EMBL/GenBank/DDBJ databases">
        <authorList>
            <person name="Kikuchi T."/>
        </authorList>
    </citation>
    <scope>NUCLEOTIDE SEQUENCE</scope>
    <source>
        <strain evidence="2">PS1010</strain>
    </source>
</reference>
<protein>
    <submittedName>
        <fullName evidence="2">Uncharacterized protein</fullName>
    </submittedName>
</protein>
<feature type="compositionally biased region" description="Acidic residues" evidence="1">
    <location>
        <begin position="67"/>
        <end position="81"/>
    </location>
</feature>
<feature type="compositionally biased region" description="Low complexity" evidence="1">
    <location>
        <begin position="577"/>
        <end position="588"/>
    </location>
</feature>
<evidence type="ECO:0000313" key="3">
    <source>
        <dbReference type="Proteomes" id="UP001152747"/>
    </source>
</evidence>
<feature type="compositionally biased region" description="Acidic residues" evidence="1">
    <location>
        <begin position="38"/>
        <end position="55"/>
    </location>
</feature>
<feature type="compositionally biased region" description="Acidic residues" evidence="1">
    <location>
        <begin position="22"/>
        <end position="31"/>
    </location>
</feature>
<dbReference type="EMBL" id="CANHGI010000003">
    <property type="protein sequence ID" value="CAI5444120.1"/>
    <property type="molecule type" value="Genomic_DNA"/>
</dbReference>
<feature type="compositionally biased region" description="Low complexity" evidence="1">
    <location>
        <begin position="621"/>
        <end position="652"/>
    </location>
</feature>
<dbReference type="Proteomes" id="UP001152747">
    <property type="component" value="Unassembled WGS sequence"/>
</dbReference>
<organism evidence="2 3">
    <name type="scientific">Caenorhabditis angaria</name>
    <dbReference type="NCBI Taxonomy" id="860376"/>
    <lineage>
        <taxon>Eukaryota</taxon>
        <taxon>Metazoa</taxon>
        <taxon>Ecdysozoa</taxon>
        <taxon>Nematoda</taxon>
        <taxon>Chromadorea</taxon>
        <taxon>Rhabditida</taxon>
        <taxon>Rhabditina</taxon>
        <taxon>Rhabditomorpha</taxon>
        <taxon>Rhabditoidea</taxon>
        <taxon>Rhabditidae</taxon>
        <taxon>Peloderinae</taxon>
        <taxon>Caenorhabditis</taxon>
    </lineage>
</organism>
<name>A0A9P1IGC9_9PELO</name>
<feature type="compositionally biased region" description="Polar residues" evidence="1">
    <location>
        <begin position="672"/>
        <end position="684"/>
    </location>
</feature>
<accession>A0A9P1IGC9</accession>
<comment type="caution">
    <text evidence="2">The sequence shown here is derived from an EMBL/GenBank/DDBJ whole genome shotgun (WGS) entry which is preliminary data.</text>
</comment>
<feature type="region of interest" description="Disordered" evidence="1">
    <location>
        <begin position="220"/>
        <end position="243"/>
    </location>
</feature>
<sequence length="684" mass="76690">MDQTEVEETVAKIVEDTGNSMDVDDDDEEESQLQIAETETEPAADDEMDVEDEAEDSRGPEVREEQDQNPEVEEEEVEETLTVEQVQKSLDLKNEFLELFDIAPKLRNILVEIKNFMANPEVTRADRIEIQSLVEKRMNEEKAAKKRAKQEEIAKAAVPAVTTRNELAEAIKNVVGIDLTSLLGNKPQQPQQPDAIPQQIHAPTQYGAPVVPQFLPTPQFLPPLPQPQYPTQSAPPRRRRPNSLIKTDMPIKYGKAGFGTPNPKDVPEIPEQLRTKKPEDICPIPIALKGLGVDELQIAPLPNQLLPPALRKEEPGEYLGPIIRKTLWLAGARPAARMKLRREQEMVQFTQDTIDPENFKLPPGVAPISDELLRPKDANAKKRRNREKADEYKMNLAKRDGPNAMETSLHRDSPIAVKRYHARQLAKETGMSLEEALDEIEEQCRSFKDRPMSPVRSNRSSSGRIKHVDDMHIPIDHSRGIPGIDRPPVGYSRDDSPREPPQKKRRGGVREREKRERRENESGGGRGYRDRDRGFGGGGNRRGGGGRGGGRNRYDDYNQGGSGSGYSKYQKEDYSKDSYSYDNSYNQETYESQSAGAQGEGYEGYYEANASGKYGESSTEGYDAYYGYDNSNSYDGYYSNDQQKSSAGNSAGKSGGSHYYQQNTGLDYPSTYHATYSSDVPKNP</sequence>
<evidence type="ECO:0000313" key="2">
    <source>
        <dbReference type="EMBL" id="CAI5444120.1"/>
    </source>
</evidence>
<gene>
    <name evidence="2" type="ORF">CAMP_LOCUS6757</name>
</gene>
<evidence type="ECO:0000256" key="1">
    <source>
        <dbReference type="SAM" id="MobiDB-lite"/>
    </source>
</evidence>
<feature type="region of interest" description="Disordered" evidence="1">
    <location>
        <begin position="445"/>
        <end position="598"/>
    </location>
</feature>
<dbReference type="AlphaFoldDB" id="A0A9P1IGC9"/>
<feature type="region of interest" description="Disordered" evidence="1">
    <location>
        <begin position="610"/>
        <end position="684"/>
    </location>
</feature>
<feature type="compositionally biased region" description="Basic and acidic residues" evidence="1">
    <location>
        <begin position="56"/>
        <end position="66"/>
    </location>
</feature>
<keyword evidence="3" id="KW-1185">Reference proteome</keyword>
<dbReference type="OrthoDB" id="5875684at2759"/>
<feature type="compositionally biased region" description="Gly residues" evidence="1">
    <location>
        <begin position="535"/>
        <end position="551"/>
    </location>
</feature>